<proteinExistence type="predicted"/>
<reference evidence="2" key="1">
    <citation type="journal article" date="2019" name="Int. J. Syst. Evol. Microbiol.">
        <title>The Global Catalogue of Microorganisms (GCM) 10K type strain sequencing project: providing services to taxonomists for standard genome sequencing and annotation.</title>
        <authorList>
            <consortium name="The Broad Institute Genomics Platform"/>
            <consortium name="The Broad Institute Genome Sequencing Center for Infectious Disease"/>
            <person name="Wu L."/>
            <person name="Ma J."/>
        </authorList>
    </citation>
    <scope>NUCLEOTIDE SEQUENCE [LARGE SCALE GENOMIC DNA]</scope>
    <source>
        <strain evidence="2">JCM 16928</strain>
    </source>
</reference>
<name>A0ABP6XR54_9ACTN</name>
<organism evidence="1 2">
    <name type="scientific">Kribbella ginsengisoli</name>
    <dbReference type="NCBI Taxonomy" id="363865"/>
    <lineage>
        <taxon>Bacteria</taxon>
        <taxon>Bacillati</taxon>
        <taxon>Actinomycetota</taxon>
        <taxon>Actinomycetes</taxon>
        <taxon>Propionibacteriales</taxon>
        <taxon>Kribbellaceae</taxon>
        <taxon>Kribbella</taxon>
    </lineage>
</organism>
<dbReference type="EMBL" id="BAABAA010000006">
    <property type="protein sequence ID" value="GAA3570882.1"/>
    <property type="molecule type" value="Genomic_DNA"/>
</dbReference>
<protein>
    <submittedName>
        <fullName evidence="1">Uncharacterized protein</fullName>
    </submittedName>
</protein>
<sequence>MYAGTRGDRIDGEPVVTVLGQLRLDCRKHVSANPGSPAARPRPLTASVIPAFRTGDGRIGGG</sequence>
<accession>A0ABP6XR54</accession>
<gene>
    <name evidence="1" type="ORF">GCM10022235_45180</name>
</gene>
<dbReference type="Proteomes" id="UP001501222">
    <property type="component" value="Unassembled WGS sequence"/>
</dbReference>
<comment type="caution">
    <text evidence="1">The sequence shown here is derived from an EMBL/GenBank/DDBJ whole genome shotgun (WGS) entry which is preliminary data.</text>
</comment>
<evidence type="ECO:0000313" key="1">
    <source>
        <dbReference type="EMBL" id="GAA3570882.1"/>
    </source>
</evidence>
<evidence type="ECO:0000313" key="2">
    <source>
        <dbReference type="Proteomes" id="UP001501222"/>
    </source>
</evidence>
<keyword evidence="2" id="KW-1185">Reference proteome</keyword>